<dbReference type="InterPro" id="IPR000483">
    <property type="entry name" value="Cys-rich_flank_reg_C"/>
</dbReference>
<feature type="compositionally biased region" description="Pro residues" evidence="5">
    <location>
        <begin position="362"/>
        <end position="377"/>
    </location>
</feature>
<dbReference type="SMART" id="SM00082">
    <property type="entry name" value="LRRCT"/>
    <property type="match status" value="1"/>
</dbReference>
<evidence type="ECO:0000259" key="9">
    <source>
        <dbReference type="PROSITE" id="PS50853"/>
    </source>
</evidence>
<feature type="domain" description="Fibronectin type-III" evidence="9">
    <location>
        <begin position="402"/>
        <end position="493"/>
    </location>
</feature>
<keyword evidence="4" id="KW-1015">Disulfide bond</keyword>
<keyword evidence="1" id="KW-0433">Leucine-rich repeat</keyword>
<accession>A0A444UR55</accession>
<dbReference type="EMBL" id="SCEB01016114">
    <property type="protein sequence ID" value="RXM90645.1"/>
    <property type="molecule type" value="Genomic_DNA"/>
</dbReference>
<dbReference type="PROSITE" id="PS50853">
    <property type="entry name" value="FN3"/>
    <property type="match status" value="1"/>
</dbReference>
<comment type="caution">
    <text evidence="10">The sequence shown here is derived from an EMBL/GenBank/DDBJ whole genome shotgun (WGS) entry which is preliminary data.</text>
</comment>
<feature type="compositionally biased region" description="Basic and acidic residues" evidence="5">
    <location>
        <begin position="497"/>
        <end position="507"/>
    </location>
</feature>
<sequence length="640" mass="69833">MAPLPPPELCDWLVLAVLLVSAVLSDPLSRCPLECRCDAGFIYCNDRGLTAAPRSLPPDASVLYLQNNRIPNSGLPAELRGRTSLRVVYLYGNQLDQFPSELPPSLRELHLQDNNIRSLPRAALARLPLLEKLHLDDNSVSTASIEEDAFRDSRRLKLLFLSRNHLSSIPSGLPPALEELRVDDNRISTVPEHAFRGLASLRRLVMDGNLLANQRIADDAFARLGNLTELSLVRNSLLAPPANLPAPRLQRLYLQENAIGHVPRDALRGMRRLERLDLSSNNLTSLPTGLFRDLDSLSQLLLRSNPWACGCGLLWLRDWVRAASASVNVRGLMCQSPDRVRGMAIKDITTEIDGCLDQQQPLPAPPGPAATQLPPPQGSLFTLKSKRPGVRMPGPDSPSDGPSLSLTVKPVSPDSIQVSWRAAAPRASSFRLSWLRLGASPAVGSITETLVQGDRREYLLTALEPQSTYIICVGGMQPHDETPVCAKTATSEAGGGEEERGSPLDRDSDRLGVLSLAGVIGGATALVSLLLIFSIFCWYSHKSGLLLSSGPQASYSRGSRKGDDYLEAGTKKDNSILEVRGPGLQMTALNNQQPPREEYVIHTIFPSNGTSLYRGTHTVGYGSNRGYREGDIPDIDYYHT</sequence>
<keyword evidence="11" id="KW-1185">Reference proteome</keyword>
<dbReference type="InterPro" id="IPR001711">
    <property type="entry name" value="PLipase_C_Pinositol-sp_Y"/>
</dbReference>
<feature type="signal peptide" evidence="7">
    <location>
        <begin position="1"/>
        <end position="25"/>
    </location>
</feature>
<organism evidence="10 11">
    <name type="scientific">Acipenser ruthenus</name>
    <name type="common">Sterlet sturgeon</name>
    <dbReference type="NCBI Taxonomy" id="7906"/>
    <lineage>
        <taxon>Eukaryota</taxon>
        <taxon>Metazoa</taxon>
        <taxon>Chordata</taxon>
        <taxon>Craniata</taxon>
        <taxon>Vertebrata</taxon>
        <taxon>Euteleostomi</taxon>
        <taxon>Actinopterygii</taxon>
        <taxon>Chondrostei</taxon>
        <taxon>Acipenseriformes</taxon>
        <taxon>Acipenseridae</taxon>
        <taxon>Acipenser</taxon>
    </lineage>
</organism>
<evidence type="ECO:0000259" key="8">
    <source>
        <dbReference type="PROSITE" id="PS50008"/>
    </source>
</evidence>
<dbReference type="AlphaFoldDB" id="A0A444UR55"/>
<feature type="chain" id="PRO_5019174178" evidence="7">
    <location>
        <begin position="26"/>
        <end position="640"/>
    </location>
</feature>
<dbReference type="InterPro" id="IPR032675">
    <property type="entry name" value="LRR_dom_sf"/>
</dbReference>
<dbReference type="GO" id="GO:0035556">
    <property type="term" value="P:intracellular signal transduction"/>
    <property type="evidence" value="ECO:0007669"/>
    <property type="project" value="InterPro"/>
</dbReference>
<dbReference type="InterPro" id="IPR050541">
    <property type="entry name" value="LRR_TM_domain-containing"/>
</dbReference>
<dbReference type="PROSITE" id="PS51450">
    <property type="entry name" value="LRR"/>
    <property type="match status" value="2"/>
</dbReference>
<keyword evidence="2 7" id="KW-0732">Signal</keyword>
<dbReference type="SUPFAM" id="SSF52058">
    <property type="entry name" value="L domain-like"/>
    <property type="match status" value="2"/>
</dbReference>
<dbReference type="GO" id="GO:0004435">
    <property type="term" value="F:phosphatidylinositol-4,5-bisphosphate phospholipase C activity"/>
    <property type="evidence" value="ECO:0007669"/>
    <property type="project" value="InterPro"/>
</dbReference>
<dbReference type="PANTHER" id="PTHR24369">
    <property type="entry name" value="ANTIGEN BSP, PUTATIVE-RELATED"/>
    <property type="match status" value="1"/>
</dbReference>
<dbReference type="Gene3D" id="3.80.10.10">
    <property type="entry name" value="Ribonuclease Inhibitor"/>
    <property type="match status" value="1"/>
</dbReference>
<name>A0A444UR55_ACIRT</name>
<evidence type="ECO:0000256" key="2">
    <source>
        <dbReference type="ARBA" id="ARBA00022729"/>
    </source>
</evidence>
<reference evidence="10 11" key="1">
    <citation type="submission" date="2019-01" db="EMBL/GenBank/DDBJ databases">
        <title>Draft Genome and Complete Hox-Cluster Characterization of the Sterlet Sturgeon (Acipenser ruthenus).</title>
        <authorList>
            <person name="Wei Q."/>
        </authorList>
    </citation>
    <scope>NUCLEOTIDE SEQUENCE [LARGE SCALE GENOMIC DNA]</scope>
    <source>
        <strain evidence="10">WHYD16114868_AA</strain>
        <tissue evidence="10">Blood</tissue>
    </source>
</reference>
<feature type="domain" description="PI-PLC Y-box" evidence="8">
    <location>
        <begin position="583"/>
        <end position="621"/>
    </location>
</feature>
<keyword evidence="6 10" id="KW-0812">Transmembrane</keyword>
<evidence type="ECO:0000256" key="1">
    <source>
        <dbReference type="ARBA" id="ARBA00022614"/>
    </source>
</evidence>
<evidence type="ECO:0000256" key="6">
    <source>
        <dbReference type="SAM" id="Phobius"/>
    </source>
</evidence>
<dbReference type="PROSITE" id="PS50008">
    <property type="entry name" value="PIPLC_Y_DOMAIN"/>
    <property type="match status" value="1"/>
</dbReference>
<dbReference type="Pfam" id="PF13855">
    <property type="entry name" value="LRR_8"/>
    <property type="match status" value="3"/>
</dbReference>
<dbReference type="SMART" id="SM00364">
    <property type="entry name" value="LRR_BAC"/>
    <property type="match status" value="4"/>
</dbReference>
<dbReference type="SMART" id="SM00013">
    <property type="entry name" value="LRRNT"/>
    <property type="match status" value="1"/>
</dbReference>
<dbReference type="InterPro" id="IPR001611">
    <property type="entry name" value="Leu-rich_rpt"/>
</dbReference>
<keyword evidence="6" id="KW-0472">Membrane</keyword>
<dbReference type="InterPro" id="IPR000372">
    <property type="entry name" value="LRRNT"/>
</dbReference>
<keyword evidence="6" id="KW-1133">Transmembrane helix</keyword>
<dbReference type="SMART" id="SM00369">
    <property type="entry name" value="LRR_TYP"/>
    <property type="match status" value="8"/>
</dbReference>
<feature type="region of interest" description="Disordered" evidence="5">
    <location>
        <begin position="356"/>
        <end position="407"/>
    </location>
</feature>
<feature type="transmembrane region" description="Helical" evidence="6">
    <location>
        <begin position="513"/>
        <end position="539"/>
    </location>
</feature>
<dbReference type="InterPro" id="IPR003961">
    <property type="entry name" value="FN3_dom"/>
</dbReference>
<dbReference type="GO" id="GO:0005886">
    <property type="term" value="C:plasma membrane"/>
    <property type="evidence" value="ECO:0007669"/>
    <property type="project" value="TreeGrafter"/>
</dbReference>
<dbReference type="SUPFAM" id="SSF49265">
    <property type="entry name" value="Fibronectin type III"/>
    <property type="match status" value="1"/>
</dbReference>
<evidence type="ECO:0000256" key="4">
    <source>
        <dbReference type="ARBA" id="ARBA00023157"/>
    </source>
</evidence>
<dbReference type="PANTHER" id="PTHR24369:SF210">
    <property type="entry name" value="CHAOPTIN-RELATED"/>
    <property type="match status" value="1"/>
</dbReference>
<evidence type="ECO:0000256" key="7">
    <source>
        <dbReference type="SAM" id="SignalP"/>
    </source>
</evidence>
<evidence type="ECO:0000256" key="3">
    <source>
        <dbReference type="ARBA" id="ARBA00022737"/>
    </source>
</evidence>
<gene>
    <name evidence="10" type="ORF">EOD39_21991</name>
</gene>
<dbReference type="InterPro" id="IPR013783">
    <property type="entry name" value="Ig-like_fold"/>
</dbReference>
<dbReference type="Proteomes" id="UP000289886">
    <property type="component" value="Unassembled WGS sequence"/>
</dbReference>
<feature type="compositionally biased region" description="Low complexity" evidence="5">
    <location>
        <begin position="393"/>
        <end position="406"/>
    </location>
</feature>
<dbReference type="InterPro" id="IPR003591">
    <property type="entry name" value="Leu-rich_rpt_typical-subtyp"/>
</dbReference>
<proteinExistence type="predicted"/>
<evidence type="ECO:0000313" key="10">
    <source>
        <dbReference type="EMBL" id="RXM90645.1"/>
    </source>
</evidence>
<protein>
    <submittedName>
        <fullName evidence="10">Leucine-rich repeat transmembrane protein FLRT1</fullName>
    </submittedName>
</protein>
<keyword evidence="3" id="KW-0677">Repeat</keyword>
<evidence type="ECO:0000256" key="5">
    <source>
        <dbReference type="SAM" id="MobiDB-lite"/>
    </source>
</evidence>
<feature type="region of interest" description="Disordered" evidence="5">
    <location>
        <begin position="485"/>
        <end position="507"/>
    </location>
</feature>
<evidence type="ECO:0000313" key="11">
    <source>
        <dbReference type="Proteomes" id="UP000289886"/>
    </source>
</evidence>
<dbReference type="Pfam" id="PF00041">
    <property type="entry name" value="fn3"/>
    <property type="match status" value="1"/>
</dbReference>
<dbReference type="CDD" id="cd00063">
    <property type="entry name" value="FN3"/>
    <property type="match status" value="1"/>
</dbReference>
<dbReference type="GO" id="GO:0006629">
    <property type="term" value="P:lipid metabolic process"/>
    <property type="evidence" value="ECO:0007669"/>
    <property type="project" value="InterPro"/>
</dbReference>
<dbReference type="Gene3D" id="2.60.40.10">
    <property type="entry name" value="Immunoglobulins"/>
    <property type="match status" value="1"/>
</dbReference>
<dbReference type="InterPro" id="IPR036116">
    <property type="entry name" value="FN3_sf"/>
</dbReference>